<organism evidence="2 3">
    <name type="scientific">Stemphylium lycopersici</name>
    <name type="common">Tomato gray leaf spot disease fungus</name>
    <name type="synonym">Thyrospora lycopersici</name>
    <dbReference type="NCBI Taxonomy" id="183478"/>
    <lineage>
        <taxon>Eukaryota</taxon>
        <taxon>Fungi</taxon>
        <taxon>Dikarya</taxon>
        <taxon>Ascomycota</taxon>
        <taxon>Pezizomycotina</taxon>
        <taxon>Dothideomycetes</taxon>
        <taxon>Pleosporomycetidae</taxon>
        <taxon>Pleosporales</taxon>
        <taxon>Pleosporineae</taxon>
        <taxon>Pleosporaceae</taxon>
        <taxon>Stemphylium</taxon>
    </lineage>
</organism>
<comment type="caution">
    <text evidence="2">The sequence shown here is derived from an EMBL/GenBank/DDBJ whole genome shotgun (WGS) entry which is preliminary data.</text>
</comment>
<keyword evidence="3" id="KW-1185">Reference proteome</keyword>
<gene>
    <name evidence="2" type="ORF">DDE83_009222</name>
</gene>
<evidence type="ECO:0000256" key="1">
    <source>
        <dbReference type="SAM" id="MobiDB-lite"/>
    </source>
</evidence>
<feature type="region of interest" description="Disordered" evidence="1">
    <location>
        <begin position="1"/>
        <end position="24"/>
    </location>
</feature>
<evidence type="ECO:0000313" key="2">
    <source>
        <dbReference type="EMBL" id="RAQ98881.1"/>
    </source>
</evidence>
<sequence>MLNVPLLNHTPVNISSVATTKPTA</sequence>
<name>A0A364MRL2_STELY</name>
<dbReference type="AlphaFoldDB" id="A0A364MRL2"/>
<feature type="compositionally biased region" description="Polar residues" evidence="1">
    <location>
        <begin position="10"/>
        <end position="24"/>
    </location>
</feature>
<proteinExistence type="predicted"/>
<protein>
    <submittedName>
        <fullName evidence="2">Uncharacterized protein</fullName>
    </submittedName>
</protein>
<accession>A0A364MRL2</accession>
<evidence type="ECO:0000313" key="3">
    <source>
        <dbReference type="Proteomes" id="UP000249619"/>
    </source>
</evidence>
<dbReference type="EMBL" id="QGDH01000670">
    <property type="protein sequence ID" value="RAQ98881.1"/>
    <property type="molecule type" value="Genomic_DNA"/>
</dbReference>
<reference evidence="3" key="1">
    <citation type="submission" date="2018-05" db="EMBL/GenBank/DDBJ databases">
        <title>Draft genome sequence of Stemphylium lycopersici strain CIDEFI 213.</title>
        <authorList>
            <person name="Medina R."/>
            <person name="Franco M.E.E."/>
            <person name="Lucentini C.G."/>
            <person name="Saparrat M.C.N."/>
            <person name="Balatti P.A."/>
        </authorList>
    </citation>
    <scope>NUCLEOTIDE SEQUENCE [LARGE SCALE GENOMIC DNA]</scope>
    <source>
        <strain evidence="3">CIDEFI 213</strain>
    </source>
</reference>
<dbReference type="Proteomes" id="UP000249619">
    <property type="component" value="Unassembled WGS sequence"/>
</dbReference>